<gene>
    <name evidence="2" type="ORF">P167DRAFT_357836</name>
</gene>
<evidence type="ECO:0000313" key="3">
    <source>
        <dbReference type="Proteomes" id="UP000277580"/>
    </source>
</evidence>
<dbReference type="EMBL" id="ML119165">
    <property type="protein sequence ID" value="RPB08299.1"/>
    <property type="molecule type" value="Genomic_DNA"/>
</dbReference>
<evidence type="ECO:0000256" key="1">
    <source>
        <dbReference type="SAM" id="MobiDB-lite"/>
    </source>
</evidence>
<protein>
    <submittedName>
        <fullName evidence="2">Uncharacterized protein</fullName>
    </submittedName>
</protein>
<feature type="compositionally biased region" description="Basic and acidic residues" evidence="1">
    <location>
        <begin position="1"/>
        <end position="11"/>
    </location>
</feature>
<proteinExistence type="predicted"/>
<dbReference type="InParanoid" id="A0A3N4KG16"/>
<sequence length="169" mass="19242">MHIYISREEPRTTTSSLGPETWDLHPSPRTTGRECPLSMGRISTNHSQLECQRTSNLSQSGRKGNASHYKLKKALSFLIPTLNAKRYISLCQETIKYTNHNMIIAPTTCHCQYSELCNIHDVEKSNESDKRKPSNRVKPLLPLLLSRASLVIIIEIRTIITSNYSYARV</sequence>
<dbReference type="AlphaFoldDB" id="A0A3N4KG16"/>
<accession>A0A3N4KG16</accession>
<keyword evidence="3" id="KW-1185">Reference proteome</keyword>
<organism evidence="2 3">
    <name type="scientific">Morchella conica CCBAS932</name>
    <dbReference type="NCBI Taxonomy" id="1392247"/>
    <lineage>
        <taxon>Eukaryota</taxon>
        <taxon>Fungi</taxon>
        <taxon>Dikarya</taxon>
        <taxon>Ascomycota</taxon>
        <taxon>Pezizomycotina</taxon>
        <taxon>Pezizomycetes</taxon>
        <taxon>Pezizales</taxon>
        <taxon>Morchellaceae</taxon>
        <taxon>Morchella</taxon>
    </lineage>
</organism>
<feature type="region of interest" description="Disordered" evidence="1">
    <location>
        <begin position="1"/>
        <end position="31"/>
    </location>
</feature>
<evidence type="ECO:0000313" key="2">
    <source>
        <dbReference type="EMBL" id="RPB08299.1"/>
    </source>
</evidence>
<name>A0A3N4KG16_9PEZI</name>
<dbReference type="Proteomes" id="UP000277580">
    <property type="component" value="Unassembled WGS sequence"/>
</dbReference>
<reference evidence="2 3" key="1">
    <citation type="journal article" date="2018" name="Nat. Ecol. Evol.">
        <title>Pezizomycetes genomes reveal the molecular basis of ectomycorrhizal truffle lifestyle.</title>
        <authorList>
            <person name="Murat C."/>
            <person name="Payen T."/>
            <person name="Noel B."/>
            <person name="Kuo A."/>
            <person name="Morin E."/>
            <person name="Chen J."/>
            <person name="Kohler A."/>
            <person name="Krizsan K."/>
            <person name="Balestrini R."/>
            <person name="Da Silva C."/>
            <person name="Montanini B."/>
            <person name="Hainaut M."/>
            <person name="Levati E."/>
            <person name="Barry K.W."/>
            <person name="Belfiori B."/>
            <person name="Cichocki N."/>
            <person name="Clum A."/>
            <person name="Dockter R.B."/>
            <person name="Fauchery L."/>
            <person name="Guy J."/>
            <person name="Iotti M."/>
            <person name="Le Tacon F."/>
            <person name="Lindquist E.A."/>
            <person name="Lipzen A."/>
            <person name="Malagnac F."/>
            <person name="Mello A."/>
            <person name="Molinier V."/>
            <person name="Miyauchi S."/>
            <person name="Poulain J."/>
            <person name="Riccioni C."/>
            <person name="Rubini A."/>
            <person name="Sitrit Y."/>
            <person name="Splivallo R."/>
            <person name="Traeger S."/>
            <person name="Wang M."/>
            <person name="Zifcakova L."/>
            <person name="Wipf D."/>
            <person name="Zambonelli A."/>
            <person name="Paolocci F."/>
            <person name="Nowrousian M."/>
            <person name="Ottonello S."/>
            <person name="Baldrian P."/>
            <person name="Spatafora J.W."/>
            <person name="Henrissat B."/>
            <person name="Nagy L.G."/>
            <person name="Aury J.M."/>
            <person name="Wincker P."/>
            <person name="Grigoriev I.V."/>
            <person name="Bonfante P."/>
            <person name="Martin F.M."/>
        </authorList>
    </citation>
    <scope>NUCLEOTIDE SEQUENCE [LARGE SCALE GENOMIC DNA]</scope>
    <source>
        <strain evidence="2 3">CCBAS932</strain>
    </source>
</reference>